<reference evidence="1" key="1">
    <citation type="submission" date="2020-11" db="EMBL/GenBank/DDBJ databases">
        <authorList>
            <person name="Davenport K.M."/>
            <person name="Bickhart D.M."/>
            <person name="Smith T.P.L."/>
            <person name="Murdoch B.M."/>
            <person name="Rosen B.D."/>
        </authorList>
    </citation>
    <scope>NUCLEOTIDE SEQUENCE [LARGE SCALE GENOMIC DNA]</scope>
    <source>
        <strain evidence="1">OAR_USU_Benz2616</strain>
    </source>
</reference>
<protein>
    <submittedName>
        <fullName evidence="1">Ras homolog family member T2</fullName>
    </submittedName>
</protein>
<reference evidence="1" key="2">
    <citation type="submission" date="2025-08" db="UniProtKB">
        <authorList>
            <consortium name="Ensembl"/>
        </authorList>
    </citation>
    <scope>IDENTIFICATION</scope>
</reference>
<name>A0AC11EAP9_SHEEP</name>
<sequence length="695" mass="76601">MKRDVRILLLGEAQVGKTSLILSLVGEEFPEEVPARAEEITIPADVTPEKVPTHIVDYSETEQTVEELQGEIDKADVVCVVYDVSEEATVEKIRTKWIPLVNGNTKRGPRVPIILVGNKSDLRPGGSMEAVLPIMSQFPEIETCVECSAKNLKNISELFYYAQKAVLHPTAPLYDPEAKQLRPACAQALTRIFRLSDQDMDQALSDQELNAFQTSCFGHPLAPQALEDVKMVVSRNVAGGVRDDQLTLDGFLFLNTLFIQRGRHETTWTILRRFGYGDSLELTADYLCPPLRVPSGCSTELNHRGYQFVQRMFEKHDQDRDGALSPAELQSLFSVFPAAPWGPQLPNTVRTKAERLPLHGYLCQWTLVTYLDVRRSLEHLGYLGYPTLCEPNSQAHAITVTREKRLDQEKGQTQRNVLLCKVVGAHGVGKSSFLRAFLGHSLGHQDAGEPSVYAIDTVQVNGQEKYLILCEVAADSLLTASADASCDVACLMFDGSDLRSFALCASVYKQHYMDGQTPCLFVCSKADLPGGVPLPGLSPAEFCRRHRLPAPTPFSCVGPVEPRVGIFTQLATMATFPWVPACSPRVGDGPCPRRAAWLWCRDCSGAGWALGARPHRPPLLWAVCRVGAGREQLRGLRGLWETGVQQQGSPLSCRHLVHGQLQATSFWLRVALGAMGAAVAAILSFSLYRVLVKSR</sequence>
<evidence type="ECO:0000313" key="1">
    <source>
        <dbReference type="Ensembl" id="ENSOARP00020055879.1"/>
    </source>
</evidence>
<dbReference type="Ensembl" id="ENSOART00020078566.1">
    <property type="protein sequence ID" value="ENSOARP00020055879.1"/>
    <property type="gene ID" value="ENSOARG00020019797.2"/>
</dbReference>
<gene>
    <name evidence="1" type="primary">RHOT2</name>
</gene>
<accession>A0AC11EAP9</accession>
<organism evidence="1">
    <name type="scientific">Ovis aries</name>
    <name type="common">Sheep</name>
    <dbReference type="NCBI Taxonomy" id="9940"/>
    <lineage>
        <taxon>Eukaryota</taxon>
        <taxon>Metazoa</taxon>
        <taxon>Chordata</taxon>
        <taxon>Craniata</taxon>
        <taxon>Vertebrata</taxon>
        <taxon>Euteleostomi</taxon>
        <taxon>Mammalia</taxon>
        <taxon>Eutheria</taxon>
        <taxon>Laurasiatheria</taxon>
        <taxon>Artiodactyla</taxon>
        <taxon>Ruminantia</taxon>
        <taxon>Pecora</taxon>
        <taxon>Bovidae</taxon>
        <taxon>Caprinae</taxon>
        <taxon>Ovis</taxon>
    </lineage>
</organism>
<reference evidence="1" key="3">
    <citation type="submission" date="2025-09" db="UniProtKB">
        <authorList>
            <consortium name="Ensembl"/>
        </authorList>
    </citation>
    <scope>IDENTIFICATION</scope>
</reference>
<proteinExistence type="predicted"/>